<dbReference type="SUPFAM" id="SSF82282">
    <property type="entry name" value="Homocysteine S-methyltransferase"/>
    <property type="match status" value="1"/>
</dbReference>
<dbReference type="PIRSF" id="PIRSF037505">
    <property type="entry name" value="Betaine_HMT"/>
    <property type="match status" value="1"/>
</dbReference>
<dbReference type="InterPro" id="IPR003726">
    <property type="entry name" value="HCY_dom"/>
</dbReference>
<dbReference type="RefSeq" id="WP_248835827.1">
    <property type="nucleotide sequence ID" value="NZ_JAJEQE010000048.1"/>
</dbReference>
<dbReference type="PROSITE" id="PS50970">
    <property type="entry name" value="HCY"/>
    <property type="match status" value="1"/>
</dbReference>
<dbReference type="InterPro" id="IPR036589">
    <property type="entry name" value="HCY_dom_sf"/>
</dbReference>
<protein>
    <submittedName>
        <fullName evidence="5">Homocysteine S-methyltransferase family protein</fullName>
    </submittedName>
</protein>
<dbReference type="Proteomes" id="UP001299235">
    <property type="component" value="Unassembled WGS sequence"/>
</dbReference>
<organism evidence="5 6">
    <name type="scientific">Hominisplanchenecus faecis</name>
    <dbReference type="NCBI Taxonomy" id="2885351"/>
    <lineage>
        <taxon>Bacteria</taxon>
        <taxon>Bacillati</taxon>
        <taxon>Bacillota</taxon>
        <taxon>Clostridia</taxon>
        <taxon>Lachnospirales</taxon>
        <taxon>Lachnospiraceae</taxon>
        <taxon>Hominisplanchenecus</taxon>
    </lineage>
</organism>
<dbReference type="Gene3D" id="3.20.20.330">
    <property type="entry name" value="Homocysteine-binding-like domain"/>
    <property type="match status" value="1"/>
</dbReference>
<feature type="domain" description="Hcy-binding" evidence="4">
    <location>
        <begin position="3"/>
        <end position="284"/>
    </location>
</feature>
<keyword evidence="3" id="KW-0479">Metal-binding</keyword>
<evidence type="ECO:0000256" key="3">
    <source>
        <dbReference type="PROSITE-ProRule" id="PRU00333"/>
    </source>
</evidence>
<keyword evidence="6" id="KW-1185">Reference proteome</keyword>
<feature type="binding site" evidence="3">
    <location>
        <position position="270"/>
    </location>
    <ligand>
        <name>Zn(2+)</name>
        <dbReference type="ChEBI" id="CHEBI:29105"/>
    </ligand>
</feature>
<accession>A0ABS8EYX0</accession>
<feature type="binding site" evidence="3">
    <location>
        <position position="203"/>
    </location>
    <ligand>
        <name>Zn(2+)</name>
        <dbReference type="ChEBI" id="CHEBI:29105"/>
    </ligand>
</feature>
<reference evidence="5 6" key="1">
    <citation type="submission" date="2021-10" db="EMBL/GenBank/DDBJ databases">
        <title>Anaerobic single-cell dispensing facilitates the cultivation of human gut bacteria.</title>
        <authorList>
            <person name="Afrizal A."/>
        </authorList>
    </citation>
    <scope>NUCLEOTIDE SEQUENCE [LARGE SCALE GENOMIC DNA]</scope>
    <source>
        <strain evidence="5 6">CLA-AA-H246</strain>
    </source>
</reference>
<evidence type="ECO:0000313" key="6">
    <source>
        <dbReference type="Proteomes" id="UP001299235"/>
    </source>
</evidence>
<keyword evidence="2 3" id="KW-0808">Transferase</keyword>
<evidence type="ECO:0000256" key="2">
    <source>
        <dbReference type="ARBA" id="ARBA00022679"/>
    </source>
</evidence>
<dbReference type="InterPro" id="IPR017226">
    <property type="entry name" value="BHMT-like"/>
</dbReference>
<proteinExistence type="predicted"/>
<evidence type="ECO:0000313" key="5">
    <source>
        <dbReference type="EMBL" id="MCC2149939.1"/>
    </source>
</evidence>
<comment type="cofactor">
    <cofactor evidence="3">
        <name>Zn(2+)</name>
        <dbReference type="ChEBI" id="CHEBI:29105"/>
    </cofactor>
</comment>
<dbReference type="Pfam" id="PF02574">
    <property type="entry name" value="S-methyl_trans"/>
    <property type="match status" value="1"/>
</dbReference>
<keyword evidence="1 3" id="KW-0489">Methyltransferase</keyword>
<dbReference type="EMBL" id="JAJEQE010000048">
    <property type="protein sequence ID" value="MCC2149939.1"/>
    <property type="molecule type" value="Genomic_DNA"/>
</dbReference>
<keyword evidence="3" id="KW-0862">Zinc</keyword>
<evidence type="ECO:0000256" key="1">
    <source>
        <dbReference type="ARBA" id="ARBA00022603"/>
    </source>
</evidence>
<dbReference type="PANTHER" id="PTHR11103">
    <property type="entry name" value="SLR1189 PROTEIN"/>
    <property type="match status" value="1"/>
</dbReference>
<dbReference type="PANTHER" id="PTHR11103:SF18">
    <property type="entry name" value="SLR1189 PROTEIN"/>
    <property type="match status" value="1"/>
</dbReference>
<gene>
    <name evidence="5" type="ORF">LKD42_11880</name>
</gene>
<name>A0ABS8EYX0_9FIRM</name>
<feature type="binding site" evidence="3">
    <location>
        <position position="269"/>
    </location>
    <ligand>
        <name>Zn(2+)</name>
        <dbReference type="ChEBI" id="CHEBI:29105"/>
    </ligand>
</feature>
<evidence type="ECO:0000259" key="4">
    <source>
        <dbReference type="PROSITE" id="PS50970"/>
    </source>
</evidence>
<comment type="caution">
    <text evidence="5">The sequence shown here is derived from an EMBL/GenBank/DDBJ whole genome shotgun (WGS) entry which is preliminary data.</text>
</comment>
<sequence length="285" mass="30275">MQKQDFKKLFEHGPVILDGATGSNLMKAGMPKGVCTEKWVLEHPDTIIQLQRAYAESGSQIIYAPTFAANRISLANHGLSDQVDHYNHALVALSKEAVQGKALIAGDITTTSKMDAEYDELLSAYEEQITALVDAGVDLLIAETMIGADETMAVIDAAHAVCDLPILCSLTMQADGSLFFGGNIFETAPMLEEMGADAVGINCSTGPDQLENIIQNLAGSLSVPVIAKPNAGMPTINDQGIAVYDMTPEYFGKSMKRLVDLGASMVGGCCGTDPSYIKALVNAIR</sequence>